<sequence length="644" mass="69506">MSFLTPLALLSALVVGPLIVAMYLLKLRREELRVSSTFLWQRMVRDVEANAPWQRLRRNWLLFLQLLLLLLLAIALARPFLLTTGISGRNLIIIIDRSASMAATDVPPSRLEAARRQAQTLVDQLPEGGRATIIAIGGQMDVLAASTTDRRQMYDAIRATTLSIGGRGDLSQALALATALAAREPDSEVAIISDGNVETPTDIRVPATVRYFPIGQRAENVAISAMALQPTPAGQTLFVQVSGYGPAPVSRRLDLYLDGALFNAYELNLGPDGTPDAVQTVIVDIPAQARVAEARLSPAPNDDFLPSDDRAWAVSSTGAGMEVRIVGPGNRFLETALSLLPGITATKTTTTTVSGDTAPQVTIFDRVVPEALPTGNLLFIAPMRSTPLFSVTGMVEFPLLRPAPIVIEGQAPPLLRNVSVSEVNVLRAMRIETGVWARALVEGDGSPMLLAGEREGRRIVILAFALQDSDLPLQVAFPLLISNIIGYLAPGSGLEASQIAPGQPLVVAVDPAATAVRVVRPDGRVDAAQIQGGQAIYADTDALGPYLIEQVRDNQAVEQRRFAINLFAPEESRIAPSGELRVPQVSGLQQAVTREQVGRQELWRWLAAAAILIVLIEWLVYQRSSLAYLRQRVRLALAARRHPA</sequence>
<evidence type="ECO:0000313" key="4">
    <source>
        <dbReference type="Proteomes" id="UP000000263"/>
    </source>
</evidence>
<gene>
    <name evidence="3" type="ordered locus">Rcas_3820</name>
</gene>
<dbReference type="InterPro" id="IPR002035">
    <property type="entry name" value="VWF_A"/>
</dbReference>
<dbReference type="PROSITE" id="PS50234">
    <property type="entry name" value="VWFA"/>
    <property type="match status" value="1"/>
</dbReference>
<proteinExistence type="predicted"/>
<dbReference type="Pfam" id="PF13519">
    <property type="entry name" value="VWA_2"/>
    <property type="match status" value="1"/>
</dbReference>
<evidence type="ECO:0000256" key="1">
    <source>
        <dbReference type="SAM" id="Phobius"/>
    </source>
</evidence>
<organism evidence="3 4">
    <name type="scientific">Roseiflexus castenholzii (strain DSM 13941 / HLO8)</name>
    <dbReference type="NCBI Taxonomy" id="383372"/>
    <lineage>
        <taxon>Bacteria</taxon>
        <taxon>Bacillati</taxon>
        <taxon>Chloroflexota</taxon>
        <taxon>Chloroflexia</taxon>
        <taxon>Chloroflexales</taxon>
        <taxon>Roseiflexineae</taxon>
        <taxon>Roseiflexaceae</taxon>
        <taxon>Roseiflexus</taxon>
    </lineage>
</organism>
<keyword evidence="1" id="KW-0812">Transmembrane</keyword>
<keyword evidence="1" id="KW-1133">Transmembrane helix</keyword>
<dbReference type="Pfam" id="PF07584">
    <property type="entry name" value="BatA"/>
    <property type="match status" value="1"/>
</dbReference>
<dbReference type="RefSeq" id="WP_012122281.1">
    <property type="nucleotide sequence ID" value="NC_009767.1"/>
</dbReference>
<feature type="domain" description="VWFA" evidence="2">
    <location>
        <begin position="90"/>
        <end position="228"/>
    </location>
</feature>
<reference evidence="3 4" key="1">
    <citation type="submission" date="2007-08" db="EMBL/GenBank/DDBJ databases">
        <title>Complete sequence of Roseiflexus castenholzii DSM 13941.</title>
        <authorList>
            <consortium name="US DOE Joint Genome Institute"/>
            <person name="Copeland A."/>
            <person name="Lucas S."/>
            <person name="Lapidus A."/>
            <person name="Barry K."/>
            <person name="Glavina del Rio T."/>
            <person name="Dalin E."/>
            <person name="Tice H."/>
            <person name="Pitluck S."/>
            <person name="Thompson L.S."/>
            <person name="Brettin T."/>
            <person name="Bruce D."/>
            <person name="Detter J.C."/>
            <person name="Han C."/>
            <person name="Tapia R."/>
            <person name="Schmutz J."/>
            <person name="Larimer F."/>
            <person name="Land M."/>
            <person name="Hauser L."/>
            <person name="Kyrpides N."/>
            <person name="Mikhailova N."/>
            <person name="Bryant D.A."/>
            <person name="Hanada S."/>
            <person name="Tsukatani Y."/>
            <person name="Richardson P."/>
        </authorList>
    </citation>
    <scope>NUCLEOTIDE SEQUENCE [LARGE SCALE GENOMIC DNA]</scope>
    <source>
        <strain evidence="4">DSM 13941 / HLO8</strain>
    </source>
</reference>
<accession>A7NQL2</accession>
<dbReference type="Proteomes" id="UP000000263">
    <property type="component" value="Chromosome"/>
</dbReference>
<name>A7NQL2_ROSCS</name>
<dbReference type="NCBIfam" id="TIGR02226">
    <property type="entry name" value="two_anch"/>
    <property type="match status" value="1"/>
</dbReference>
<dbReference type="KEGG" id="rca:Rcas_3820"/>
<dbReference type="PANTHER" id="PTHR37464">
    <property type="entry name" value="BLL2463 PROTEIN"/>
    <property type="match status" value="1"/>
</dbReference>
<feature type="transmembrane region" description="Helical" evidence="1">
    <location>
        <begin position="602"/>
        <end position="621"/>
    </location>
</feature>
<dbReference type="AlphaFoldDB" id="A7NQL2"/>
<dbReference type="InterPro" id="IPR036465">
    <property type="entry name" value="vWFA_dom_sf"/>
</dbReference>
<dbReference type="OrthoDB" id="9780136at2"/>
<evidence type="ECO:0000313" key="3">
    <source>
        <dbReference type="EMBL" id="ABU59858.1"/>
    </source>
</evidence>
<feature type="transmembrane region" description="Helical" evidence="1">
    <location>
        <begin position="60"/>
        <end position="81"/>
    </location>
</feature>
<dbReference type="SUPFAM" id="SSF53300">
    <property type="entry name" value="vWA-like"/>
    <property type="match status" value="1"/>
</dbReference>
<dbReference type="Gene3D" id="3.40.50.410">
    <property type="entry name" value="von Willebrand factor, type A domain"/>
    <property type="match status" value="1"/>
</dbReference>
<dbReference type="STRING" id="383372.Rcas_3820"/>
<keyword evidence="4" id="KW-1185">Reference proteome</keyword>
<keyword evidence="1" id="KW-0472">Membrane</keyword>
<dbReference type="eggNOG" id="COG2304">
    <property type="taxonomic scope" value="Bacteria"/>
</dbReference>
<dbReference type="EMBL" id="CP000804">
    <property type="protein sequence ID" value="ABU59858.1"/>
    <property type="molecule type" value="Genomic_DNA"/>
</dbReference>
<dbReference type="HOGENOM" id="CLU_026368_1_0_0"/>
<evidence type="ECO:0000259" key="2">
    <source>
        <dbReference type="PROSITE" id="PS50234"/>
    </source>
</evidence>
<protein>
    <submittedName>
        <fullName evidence="3">Conserved hypothetical membrane protein</fullName>
    </submittedName>
</protein>
<feature type="transmembrane region" description="Helical" evidence="1">
    <location>
        <begin position="6"/>
        <end position="25"/>
    </location>
</feature>
<dbReference type="PANTHER" id="PTHR37464:SF1">
    <property type="entry name" value="BLL2463 PROTEIN"/>
    <property type="match status" value="1"/>
</dbReference>
<dbReference type="InterPro" id="IPR011933">
    <property type="entry name" value="Double_TM_dom"/>
</dbReference>
<dbReference type="SMART" id="SM00327">
    <property type="entry name" value="VWA"/>
    <property type="match status" value="1"/>
</dbReference>
<dbReference type="InterPro" id="IPR024163">
    <property type="entry name" value="Aerotolerance_reg_N"/>
</dbReference>